<dbReference type="Pfam" id="PF07073">
    <property type="entry name" value="ROF"/>
    <property type="match status" value="1"/>
</dbReference>
<name>A0A5E7GQU9_PSEFL</name>
<proteinExistence type="predicted"/>
<dbReference type="AlphaFoldDB" id="A0A5E7GQU9"/>
<dbReference type="EMBL" id="CABVIH010000002">
    <property type="protein sequence ID" value="VVO54161.1"/>
    <property type="molecule type" value="Genomic_DNA"/>
</dbReference>
<dbReference type="InterPro" id="IPR023534">
    <property type="entry name" value="Rof/RNase_P-like"/>
</dbReference>
<organism evidence="1 2">
    <name type="scientific">Pseudomonas fluorescens</name>
    <dbReference type="NCBI Taxonomy" id="294"/>
    <lineage>
        <taxon>Bacteria</taxon>
        <taxon>Pseudomonadati</taxon>
        <taxon>Pseudomonadota</taxon>
        <taxon>Gammaproteobacteria</taxon>
        <taxon>Pseudomonadales</taxon>
        <taxon>Pseudomonadaceae</taxon>
        <taxon>Pseudomonas</taxon>
    </lineage>
</organism>
<dbReference type="InterPro" id="IPR009778">
    <property type="entry name" value="ROF"/>
</dbReference>
<evidence type="ECO:0000313" key="1">
    <source>
        <dbReference type="EMBL" id="VVO54161.1"/>
    </source>
</evidence>
<evidence type="ECO:0008006" key="3">
    <source>
        <dbReference type="Google" id="ProtNLM"/>
    </source>
</evidence>
<dbReference type="SUPFAM" id="SSF101744">
    <property type="entry name" value="Rof/RNase P subunit-like"/>
    <property type="match status" value="1"/>
</dbReference>
<accession>A0A5E7GQU9</accession>
<reference evidence="1 2" key="1">
    <citation type="submission" date="2019-09" db="EMBL/GenBank/DDBJ databases">
        <authorList>
            <person name="Chandra G."/>
            <person name="Truman W A."/>
        </authorList>
    </citation>
    <scope>NUCLEOTIDE SEQUENCE [LARGE SCALE GENOMIC DNA]</scope>
    <source>
        <strain evidence="1">PS880</strain>
    </source>
</reference>
<dbReference type="Gene3D" id="2.30.30.400">
    <property type="entry name" value="Rof-like"/>
    <property type="match status" value="1"/>
</dbReference>
<dbReference type="InterPro" id="IPR038626">
    <property type="entry name" value="Rof-like_sf"/>
</dbReference>
<evidence type="ECO:0000313" key="2">
    <source>
        <dbReference type="Proteomes" id="UP000375525"/>
    </source>
</evidence>
<sequence length="94" mass="10501">MNAYQPLNCDLHDYLEIACMRGYDLQVELLDGSVYVAKALTTRTAISKEEFFILENHDGQQTVEVRLDHLLAITPLDPHASFGRITLGGSYCAV</sequence>
<dbReference type="Proteomes" id="UP000375525">
    <property type="component" value="Unassembled WGS sequence"/>
</dbReference>
<dbReference type="OrthoDB" id="5344363at2"/>
<gene>
    <name evidence="1" type="ORF">PS880_00455</name>
</gene>
<protein>
    <recommendedName>
        <fullName evidence="3">Transcriptional antiterminator</fullName>
    </recommendedName>
</protein>
<dbReference type="RefSeq" id="WP_150778442.1">
    <property type="nucleotide sequence ID" value="NZ_CABVIH010000002.1"/>
</dbReference>